<gene>
    <name evidence="1" type="ORF">CRP01_27595</name>
</gene>
<evidence type="ECO:0000313" key="2">
    <source>
        <dbReference type="Proteomes" id="UP000223913"/>
    </source>
</evidence>
<reference evidence="1 2" key="1">
    <citation type="submission" date="2017-10" db="EMBL/GenBank/DDBJ databases">
        <title>The draft genome sequence of Lewinella nigricans NBRC 102662.</title>
        <authorList>
            <person name="Wang K."/>
        </authorList>
    </citation>
    <scope>NUCLEOTIDE SEQUENCE [LARGE SCALE GENOMIC DNA]</scope>
    <source>
        <strain evidence="1 2">NBRC 102662</strain>
    </source>
</reference>
<dbReference type="AlphaFoldDB" id="A0A2D0N4X9"/>
<comment type="caution">
    <text evidence="1">The sequence shown here is derived from an EMBL/GenBank/DDBJ whole genome shotgun (WGS) entry which is preliminary data.</text>
</comment>
<name>A0A2D0N4X9_FLAN2</name>
<evidence type="ECO:0000313" key="1">
    <source>
        <dbReference type="EMBL" id="PHN03448.1"/>
    </source>
</evidence>
<organism evidence="1 2">
    <name type="scientific">Flavilitoribacter nigricans (strain ATCC 23147 / DSM 23189 / NBRC 102662 / NCIMB 1420 / SS-2)</name>
    <name type="common">Lewinella nigricans</name>
    <dbReference type="NCBI Taxonomy" id="1122177"/>
    <lineage>
        <taxon>Bacteria</taxon>
        <taxon>Pseudomonadati</taxon>
        <taxon>Bacteroidota</taxon>
        <taxon>Saprospiria</taxon>
        <taxon>Saprospirales</taxon>
        <taxon>Lewinellaceae</taxon>
        <taxon>Flavilitoribacter</taxon>
    </lineage>
</organism>
<sequence>MPQTYERERVMLICWKWRDFELKQRIVSNALLKEKPYKKVLKDIEAFRDILFDEFTVCDELPDETTPAVVPRAVIVRTYVTHELNNLECKSYAYIKALIDLYKTDGNDLYVFLHRRDHFGDQEVGDILTQTAADKCFLIGEGRDQIYYRDFRNQGLLGDNGKFYRSPINPNKPPVTVANHKTKKVFQPHFDKIWEYYHHEFHTKIFELKEDLLVYFYKMYPDDKPWDSDRMKAELEEDECLRLRLASFIDHDTYQLSNDEINRLKAFGIQVEKSYEFDDCRKNLVENYHLGAEYERIANFLTHLFFTGSNGNEGSVNTVLREIVAGFSQLLESIKQQESDSISTGS</sequence>
<dbReference type="EMBL" id="PDUD01000032">
    <property type="protein sequence ID" value="PHN03448.1"/>
    <property type="molecule type" value="Genomic_DNA"/>
</dbReference>
<dbReference type="Proteomes" id="UP000223913">
    <property type="component" value="Unassembled WGS sequence"/>
</dbReference>
<proteinExistence type="predicted"/>
<keyword evidence="2" id="KW-1185">Reference proteome</keyword>
<accession>A0A2D0N4X9</accession>
<dbReference type="RefSeq" id="WP_099153284.1">
    <property type="nucleotide sequence ID" value="NZ_PDUD01000032.1"/>
</dbReference>
<protein>
    <submittedName>
        <fullName evidence="1">Uncharacterized protein</fullName>
    </submittedName>
</protein>
<dbReference type="OrthoDB" id="9874107at2"/>